<dbReference type="InterPro" id="IPR029226">
    <property type="entry name" value="Ecp2-like"/>
</dbReference>
<evidence type="ECO:0000313" key="4">
    <source>
        <dbReference type="Proteomes" id="UP001174997"/>
    </source>
</evidence>
<keyword evidence="1" id="KW-0732">Signal</keyword>
<evidence type="ECO:0000313" key="3">
    <source>
        <dbReference type="EMBL" id="KAK0662481.1"/>
    </source>
</evidence>
<comment type="caution">
    <text evidence="3">The sequence shown here is derived from an EMBL/GenBank/DDBJ whole genome shotgun (WGS) entry which is preliminary data.</text>
</comment>
<dbReference type="Proteomes" id="UP001174997">
    <property type="component" value="Unassembled WGS sequence"/>
</dbReference>
<feature type="domain" description="Ecp2 effector protein-like" evidence="2">
    <location>
        <begin position="59"/>
        <end position="153"/>
    </location>
</feature>
<protein>
    <recommendedName>
        <fullName evidence="2">Ecp2 effector protein-like domain-containing protein</fullName>
    </recommendedName>
</protein>
<reference evidence="3" key="1">
    <citation type="submission" date="2023-06" db="EMBL/GenBank/DDBJ databases">
        <title>Genome-scale phylogeny and comparative genomics of the fungal order Sordariales.</title>
        <authorList>
            <consortium name="Lawrence Berkeley National Laboratory"/>
            <person name="Hensen N."/>
            <person name="Bonometti L."/>
            <person name="Westerberg I."/>
            <person name="Brannstrom I.O."/>
            <person name="Guillou S."/>
            <person name="Cros-Aarteil S."/>
            <person name="Calhoun S."/>
            <person name="Haridas S."/>
            <person name="Kuo A."/>
            <person name="Mondo S."/>
            <person name="Pangilinan J."/>
            <person name="Riley R."/>
            <person name="Labutti K."/>
            <person name="Andreopoulos B."/>
            <person name="Lipzen A."/>
            <person name="Chen C."/>
            <person name="Yanf M."/>
            <person name="Daum C."/>
            <person name="Ng V."/>
            <person name="Clum A."/>
            <person name="Steindorff A."/>
            <person name="Ohm R."/>
            <person name="Martin F."/>
            <person name="Silar P."/>
            <person name="Natvig D."/>
            <person name="Lalanne C."/>
            <person name="Gautier V."/>
            <person name="Ament-Velasquez S.L."/>
            <person name="Kruys A."/>
            <person name="Hutchinson M.I."/>
            <person name="Powell A.J."/>
            <person name="Barry K."/>
            <person name="Miller A.N."/>
            <person name="Grigoriev I.V."/>
            <person name="Debuchy R."/>
            <person name="Gladieux P."/>
            <person name="Thoren M.H."/>
            <person name="Johannesson H."/>
        </authorList>
    </citation>
    <scope>NUCLEOTIDE SEQUENCE</scope>
    <source>
        <strain evidence="3">CBS 307.81</strain>
    </source>
</reference>
<keyword evidence="4" id="KW-1185">Reference proteome</keyword>
<feature type="signal peptide" evidence="1">
    <location>
        <begin position="1"/>
        <end position="20"/>
    </location>
</feature>
<proteinExistence type="predicted"/>
<feature type="chain" id="PRO_5041408109" description="Ecp2 effector protein-like domain-containing protein" evidence="1">
    <location>
        <begin position="21"/>
        <end position="193"/>
    </location>
</feature>
<name>A0AA40D4L3_9PEZI</name>
<dbReference type="Pfam" id="PF14856">
    <property type="entry name" value="Hce2"/>
    <property type="match status" value="1"/>
</dbReference>
<organism evidence="3 4">
    <name type="scientific">Cercophora samala</name>
    <dbReference type="NCBI Taxonomy" id="330535"/>
    <lineage>
        <taxon>Eukaryota</taxon>
        <taxon>Fungi</taxon>
        <taxon>Dikarya</taxon>
        <taxon>Ascomycota</taxon>
        <taxon>Pezizomycotina</taxon>
        <taxon>Sordariomycetes</taxon>
        <taxon>Sordariomycetidae</taxon>
        <taxon>Sordariales</taxon>
        <taxon>Lasiosphaeriaceae</taxon>
        <taxon>Cercophora</taxon>
    </lineage>
</organism>
<evidence type="ECO:0000259" key="2">
    <source>
        <dbReference type="Pfam" id="PF14856"/>
    </source>
</evidence>
<sequence length="193" mass="21148">MYPFNLALALIAFLATSVRCDSHVPFNTTGYIKIAPDVYVWNQTTGPTPNQFHDFSNIHCGQPQSWDSETINDHSPLLDDCQYLYNSIQTDEWNTSGIGPIEWALNDGSTHVIAISRTCAFAAQALSASTVTWLGVEDMSIILNATIHQHAGKSSDGQWRAALVTGEDLCDAPEPGMPGGVHWTIYDATYQLS</sequence>
<dbReference type="AlphaFoldDB" id="A0AA40D4L3"/>
<dbReference type="EMBL" id="JAULSY010000141">
    <property type="protein sequence ID" value="KAK0662481.1"/>
    <property type="molecule type" value="Genomic_DNA"/>
</dbReference>
<accession>A0AA40D4L3</accession>
<gene>
    <name evidence="3" type="ORF">QBC41DRAFT_31768</name>
</gene>
<evidence type="ECO:0000256" key="1">
    <source>
        <dbReference type="SAM" id="SignalP"/>
    </source>
</evidence>